<evidence type="ECO:0000256" key="1">
    <source>
        <dbReference type="SAM" id="MobiDB-lite"/>
    </source>
</evidence>
<comment type="caution">
    <text evidence="2">The sequence shown here is derived from an EMBL/GenBank/DDBJ whole genome shotgun (WGS) entry which is preliminary data.</text>
</comment>
<gene>
    <name evidence="2" type="ORF">VKT23_014054</name>
</gene>
<accession>A0ABR1J4P1</accession>
<feature type="compositionally biased region" description="Low complexity" evidence="1">
    <location>
        <begin position="416"/>
        <end position="430"/>
    </location>
</feature>
<name>A0ABR1J4P1_9AGAR</name>
<keyword evidence="3" id="KW-1185">Reference proteome</keyword>
<reference evidence="2 3" key="1">
    <citation type="submission" date="2024-01" db="EMBL/GenBank/DDBJ databases">
        <title>A draft genome for the cacao thread blight pathogen Marasmiellus scandens.</title>
        <authorList>
            <person name="Baruah I.K."/>
            <person name="Leung J."/>
            <person name="Bukari Y."/>
            <person name="Amoako-Attah I."/>
            <person name="Meinhardt L.W."/>
            <person name="Bailey B.A."/>
            <person name="Cohen S.P."/>
        </authorList>
    </citation>
    <scope>NUCLEOTIDE SEQUENCE [LARGE SCALE GENOMIC DNA]</scope>
    <source>
        <strain evidence="2 3">GH-19</strain>
    </source>
</reference>
<evidence type="ECO:0000313" key="2">
    <source>
        <dbReference type="EMBL" id="KAK7447344.1"/>
    </source>
</evidence>
<evidence type="ECO:0000313" key="3">
    <source>
        <dbReference type="Proteomes" id="UP001498398"/>
    </source>
</evidence>
<sequence>MLRAAQKKATSTRRPWRYRAARTRIKLTNLEKLENKKRRQDQKDRYTARLQEAFGVLMNEAEAMKEEFGKHDTQWYLNEIMQTYRLKQKKKKIAPFQAFISLKMAEINSRESLVCLLPGFVYDGPFAETPEGQPRKKIPECMPAIAEQWAKLSEEEQKAITKDSLMALESNRENRALASHNSSLSAFHDVRTTMEDAKLMLQRLNARTGVESAIFTVRSNSEHFNPPEAWVTSERVASFFELGYKETPHAMATRLEGYCISGVEGVARNYIQETLEMKKEVVKLIHDKLQTAGGKTKIPRMFYKNFDTHITEKYGIKLINWPLDKFCNPSELSARTDVDVLRKAFESNSTYFYKMSSEEYKEWDEKRFEAALAEGQGSGGTERQEQTETPASESASMGNERLEGEGPSPTNPSPIPSTTSTPAPVPSSNSQSMSRDIEKPK</sequence>
<proteinExistence type="predicted"/>
<organism evidence="2 3">
    <name type="scientific">Marasmiellus scandens</name>
    <dbReference type="NCBI Taxonomy" id="2682957"/>
    <lineage>
        <taxon>Eukaryota</taxon>
        <taxon>Fungi</taxon>
        <taxon>Dikarya</taxon>
        <taxon>Basidiomycota</taxon>
        <taxon>Agaricomycotina</taxon>
        <taxon>Agaricomycetes</taxon>
        <taxon>Agaricomycetidae</taxon>
        <taxon>Agaricales</taxon>
        <taxon>Marasmiineae</taxon>
        <taxon>Omphalotaceae</taxon>
        <taxon>Marasmiellus</taxon>
    </lineage>
</organism>
<protein>
    <recommendedName>
        <fullName evidence="4">HMG box domain-containing protein</fullName>
    </recommendedName>
</protein>
<dbReference type="Proteomes" id="UP001498398">
    <property type="component" value="Unassembled WGS sequence"/>
</dbReference>
<dbReference type="EMBL" id="JBANRG010000041">
    <property type="protein sequence ID" value="KAK7447344.1"/>
    <property type="molecule type" value="Genomic_DNA"/>
</dbReference>
<feature type="region of interest" description="Disordered" evidence="1">
    <location>
        <begin position="373"/>
        <end position="441"/>
    </location>
</feature>
<evidence type="ECO:0008006" key="4">
    <source>
        <dbReference type="Google" id="ProtNLM"/>
    </source>
</evidence>
<feature type="compositionally biased region" description="Polar residues" evidence="1">
    <location>
        <begin position="387"/>
        <end position="397"/>
    </location>
</feature>